<organism evidence="1 2">
    <name type="scientific">Herbaspirillum aquaticum</name>
    <dbReference type="NCBI Taxonomy" id="568783"/>
    <lineage>
        <taxon>Bacteria</taxon>
        <taxon>Pseudomonadati</taxon>
        <taxon>Pseudomonadota</taxon>
        <taxon>Betaproteobacteria</taxon>
        <taxon>Burkholderiales</taxon>
        <taxon>Oxalobacteraceae</taxon>
        <taxon>Herbaspirillum</taxon>
    </lineage>
</organism>
<dbReference type="Proteomes" id="UP000214747">
    <property type="component" value="Unassembled WGS sequence"/>
</dbReference>
<dbReference type="EMBL" id="NJGV01000002">
    <property type="protein sequence ID" value="OWY36089.1"/>
    <property type="molecule type" value="Genomic_DNA"/>
</dbReference>
<protein>
    <submittedName>
        <fullName evidence="1">Uncharacterized protein</fullName>
    </submittedName>
</protein>
<name>A0A225SXS4_9BURK</name>
<accession>A0A225SXS4</accession>
<dbReference type="AlphaFoldDB" id="A0A225SXS4"/>
<sequence length="66" mass="7670">MPAHIMRQIAKPSKWHTWTAHQMKLHASRQAGPLTDVADIKKRRKMNLLKQKLIAPLFSKNSKLNE</sequence>
<proteinExistence type="predicted"/>
<reference evidence="1 2" key="1">
    <citation type="journal article" date="2010" name="Int. J. Syst. Evol. Microbiol.">
        <title>Reclassification of Herbaspirillum putei as a later heterotypic synonym of Herbaspirillum huttiense, with the description of H. huttiense subsp. huttiense subsp. nov. and H. huttiense subsp. putei subsp. nov., comb. nov., and description of Herbaspirillum aquaticum sp. nov.</title>
        <authorList>
            <person name="Dobritsa A.P."/>
            <person name="Reddy M.C."/>
            <person name="Samadpour M."/>
        </authorList>
    </citation>
    <scope>NUCLEOTIDE SEQUENCE [LARGE SCALE GENOMIC DNA]</scope>
    <source>
        <strain evidence="1 2">IEH 4430</strain>
    </source>
</reference>
<keyword evidence="2" id="KW-1185">Reference proteome</keyword>
<evidence type="ECO:0000313" key="1">
    <source>
        <dbReference type="EMBL" id="OWY36089.1"/>
    </source>
</evidence>
<comment type="caution">
    <text evidence="1">The sequence shown here is derived from an EMBL/GenBank/DDBJ whole genome shotgun (WGS) entry which is preliminary data.</text>
</comment>
<evidence type="ECO:0000313" key="2">
    <source>
        <dbReference type="Proteomes" id="UP000214747"/>
    </source>
</evidence>
<gene>
    <name evidence="1" type="ORF">CEJ45_02415</name>
</gene>